<dbReference type="PANTHER" id="PTHR12558:SF13">
    <property type="entry name" value="CELL DIVISION CYCLE PROTEIN 27 HOMOLOG"/>
    <property type="match status" value="1"/>
</dbReference>
<dbReference type="InterPro" id="IPR011990">
    <property type="entry name" value="TPR-like_helical_dom_sf"/>
</dbReference>
<protein>
    <submittedName>
        <fullName evidence="2">Tetratricopeptide TPR_2 repeat-containing protein</fullName>
    </submittedName>
</protein>
<evidence type="ECO:0000313" key="3">
    <source>
        <dbReference type="Proteomes" id="UP000076830"/>
    </source>
</evidence>
<dbReference type="SUPFAM" id="SSF52540">
    <property type="entry name" value="P-loop containing nucleoside triphosphate hydrolases"/>
    <property type="match status" value="1"/>
</dbReference>
<keyword evidence="1" id="KW-0802">TPR repeat</keyword>
<dbReference type="PATRIC" id="fig|1300342.3.peg.3591"/>
<dbReference type="EMBL" id="CP015249">
    <property type="protein sequence ID" value="ANB19660.1"/>
    <property type="molecule type" value="Genomic_DNA"/>
</dbReference>
<dbReference type="Pfam" id="PF14559">
    <property type="entry name" value="TPR_19"/>
    <property type="match status" value="2"/>
</dbReference>
<dbReference type="AlphaFoldDB" id="A0A160DYP9"/>
<dbReference type="Gene3D" id="3.40.50.300">
    <property type="entry name" value="P-loop containing nucleotide triphosphate hydrolases"/>
    <property type="match status" value="1"/>
</dbReference>
<dbReference type="PANTHER" id="PTHR12558">
    <property type="entry name" value="CELL DIVISION CYCLE 16,23,27"/>
    <property type="match status" value="1"/>
</dbReference>
<evidence type="ECO:0000313" key="2">
    <source>
        <dbReference type="EMBL" id="ANB19660.1"/>
    </source>
</evidence>
<dbReference type="PROSITE" id="PS50005">
    <property type="entry name" value="TPR"/>
    <property type="match status" value="3"/>
</dbReference>
<dbReference type="InterPro" id="IPR019734">
    <property type="entry name" value="TPR_rpt"/>
</dbReference>
<dbReference type="Gene3D" id="1.25.40.10">
    <property type="entry name" value="Tetratricopeptide repeat domain"/>
    <property type="match status" value="3"/>
</dbReference>
<proteinExistence type="predicted"/>
<dbReference type="SMART" id="SM00028">
    <property type="entry name" value="TPR"/>
    <property type="match status" value="9"/>
</dbReference>
<reference evidence="2 3" key="1">
    <citation type="submission" date="2016-04" db="EMBL/GenBank/DDBJ databases">
        <title>Complete genome sequence of Dokdonella koreensis DS-123T.</title>
        <authorList>
            <person name="Kim J.F."/>
            <person name="Lee H."/>
            <person name="Kwak M.-J."/>
        </authorList>
    </citation>
    <scope>NUCLEOTIDE SEQUENCE [LARGE SCALE GENOMIC DNA]</scope>
    <source>
        <strain evidence="2 3">DS-123</strain>
    </source>
</reference>
<evidence type="ECO:0000256" key="1">
    <source>
        <dbReference type="PROSITE-ProRule" id="PRU00339"/>
    </source>
</evidence>
<gene>
    <name evidence="2" type="ORF">I596_3677</name>
</gene>
<dbReference type="SUPFAM" id="SSF48452">
    <property type="entry name" value="TPR-like"/>
    <property type="match status" value="2"/>
</dbReference>
<dbReference type="KEGG" id="dko:I596_3677"/>
<sequence>MVSSGHSPFMLKNSIELHRQGRYAEADQGYREWLGQHPNDPEALYRFAILRRELGFYDEGEELMLRAHELAPDRPDILIGIGDVYVEKLDLAAACRRYEHALALDPNEPLAHISLGQALLRRGDLDRAEQHFHMALRLADAPAALAGLGGIALQRKEAERAIALLTRAAQIASTDSAIQFLLGRAFLLRDTPAFAEQAFRNALRLNPNLHPARHMLAQLLLEDGRHEESEEHYRTLAEHPSFGPIGVLGLADLARARGDLAAAVEGYRAALAVSPGQAQVVVPLAWCLTELGRRDEALAAYDAFLQHSPGDRTVRAARAEVNAATGRPAEAITEWTVLAEQDPDDLEAQIRLAQLHEQQGEYRTALAAAERVAEARPGEPVTTMVRVRARLRDGDDAGARELLDAFGTRPLADGSRRLRLNALGQVHDRTGAYAEAVACFAEAQRGAPSALHALARTIPAELDAALAEPAQAAWDRAPVLLVGLPGSGVERIAALLADQPGLAVLRDRSGRLQRNDDFAAPQFDAYRAGLDEAAIQAIRQRYLAPLQRADIDPGATLVDWLPRWDARLLLLLRRALPGTRLVVVERDPRDALLNWLAFGWLPGIGCSDVGAAASWLARANRHLAYGAALDDPRRLHVDADAVLADPATGGAALSAFLGLGSLLRRGPELALADQWPGGLPSRFPAGHWRHYREALAEPFAVVHGA</sequence>
<accession>A0A160DYP9</accession>
<feature type="repeat" description="TPR" evidence="1">
    <location>
        <begin position="176"/>
        <end position="209"/>
    </location>
</feature>
<feature type="repeat" description="TPR" evidence="1">
    <location>
        <begin position="75"/>
        <end position="108"/>
    </location>
</feature>
<dbReference type="InterPro" id="IPR027417">
    <property type="entry name" value="P-loop_NTPase"/>
</dbReference>
<organism evidence="2 3">
    <name type="scientific">Dokdonella koreensis DS-123</name>
    <dbReference type="NCBI Taxonomy" id="1300342"/>
    <lineage>
        <taxon>Bacteria</taxon>
        <taxon>Pseudomonadati</taxon>
        <taxon>Pseudomonadota</taxon>
        <taxon>Gammaproteobacteria</taxon>
        <taxon>Lysobacterales</taxon>
        <taxon>Rhodanobacteraceae</taxon>
        <taxon>Dokdonella</taxon>
    </lineage>
</organism>
<dbReference type="STRING" id="1300342.I596_3677"/>
<keyword evidence="3" id="KW-1185">Reference proteome</keyword>
<name>A0A160DYP9_9GAMM</name>
<dbReference type="Pfam" id="PF13432">
    <property type="entry name" value="TPR_16"/>
    <property type="match status" value="1"/>
</dbReference>
<dbReference type="Proteomes" id="UP000076830">
    <property type="component" value="Chromosome"/>
</dbReference>
<feature type="repeat" description="TPR" evidence="1">
    <location>
        <begin position="109"/>
        <end position="142"/>
    </location>
</feature>